<keyword evidence="1" id="KW-0732">Signal</keyword>
<organism evidence="2 3">
    <name type="scientific">Pseudohoeflea suaedae</name>
    <dbReference type="NCBI Taxonomy" id="877384"/>
    <lineage>
        <taxon>Bacteria</taxon>
        <taxon>Pseudomonadati</taxon>
        <taxon>Pseudomonadota</taxon>
        <taxon>Alphaproteobacteria</taxon>
        <taxon>Hyphomicrobiales</taxon>
        <taxon>Rhizobiaceae</taxon>
        <taxon>Pseudohoeflea</taxon>
    </lineage>
</organism>
<protein>
    <recommendedName>
        <fullName evidence="4">DUF1311 domain-containing protein</fullName>
    </recommendedName>
</protein>
<name>A0A4R5PPI0_9HYPH</name>
<sequence>MLKRLFLAATLGALAAPVLVSPAAADTSCRQALGEYKSKYEPFLSEFYNMNDKAAQCALVDQRRREIRNFGTKLKSACTGTSTDQVQSARDDIETFALTALNICGPQ</sequence>
<proteinExistence type="predicted"/>
<evidence type="ECO:0008006" key="4">
    <source>
        <dbReference type="Google" id="ProtNLM"/>
    </source>
</evidence>
<comment type="caution">
    <text evidence="2">The sequence shown here is derived from an EMBL/GenBank/DDBJ whole genome shotgun (WGS) entry which is preliminary data.</text>
</comment>
<dbReference type="EMBL" id="SMSI01000001">
    <property type="protein sequence ID" value="TDH38966.1"/>
    <property type="molecule type" value="Genomic_DNA"/>
</dbReference>
<accession>A0A4R5PPI0</accession>
<gene>
    <name evidence="2" type="ORF">E2A64_07715</name>
</gene>
<dbReference type="RefSeq" id="WP_133283799.1">
    <property type="nucleotide sequence ID" value="NZ_SMSI01000001.1"/>
</dbReference>
<reference evidence="2 3" key="1">
    <citation type="journal article" date="2013" name="Int. J. Syst. Evol. Microbiol.">
        <title>Hoeflea suaedae sp. nov., an endophytic bacterium isolated from the root of the halophyte Suaeda maritima.</title>
        <authorList>
            <person name="Chung E.J."/>
            <person name="Park J.A."/>
            <person name="Pramanik P."/>
            <person name="Bibi F."/>
            <person name="Jeon C.O."/>
            <person name="Chung Y.R."/>
        </authorList>
    </citation>
    <scope>NUCLEOTIDE SEQUENCE [LARGE SCALE GENOMIC DNA]</scope>
    <source>
        <strain evidence="2 3">YC6898</strain>
    </source>
</reference>
<dbReference type="Proteomes" id="UP000295131">
    <property type="component" value="Unassembled WGS sequence"/>
</dbReference>
<feature type="signal peptide" evidence="1">
    <location>
        <begin position="1"/>
        <end position="15"/>
    </location>
</feature>
<feature type="chain" id="PRO_5020881837" description="DUF1311 domain-containing protein" evidence="1">
    <location>
        <begin position="16"/>
        <end position="107"/>
    </location>
</feature>
<evidence type="ECO:0000313" key="2">
    <source>
        <dbReference type="EMBL" id="TDH38966.1"/>
    </source>
</evidence>
<dbReference type="AlphaFoldDB" id="A0A4R5PPI0"/>
<keyword evidence="3" id="KW-1185">Reference proteome</keyword>
<evidence type="ECO:0000256" key="1">
    <source>
        <dbReference type="SAM" id="SignalP"/>
    </source>
</evidence>
<evidence type="ECO:0000313" key="3">
    <source>
        <dbReference type="Proteomes" id="UP000295131"/>
    </source>
</evidence>